<reference evidence="2 3" key="1">
    <citation type="submission" date="2020-08" db="EMBL/GenBank/DDBJ databases">
        <title>Genome sequence of Nocardioides mesophilus KACC 16243T.</title>
        <authorList>
            <person name="Hyun D.-W."/>
            <person name="Bae J.-W."/>
        </authorList>
    </citation>
    <scope>NUCLEOTIDE SEQUENCE [LARGE SCALE GENOMIC DNA]</scope>
    <source>
        <strain evidence="2 3">KACC 16243</strain>
    </source>
</reference>
<evidence type="ECO:0000313" key="3">
    <source>
        <dbReference type="Proteomes" id="UP000515947"/>
    </source>
</evidence>
<proteinExistence type="predicted"/>
<keyword evidence="3" id="KW-1185">Reference proteome</keyword>
<evidence type="ECO:0000313" key="2">
    <source>
        <dbReference type="EMBL" id="QNN51841.1"/>
    </source>
</evidence>
<accession>A0A7G9R8B6</accession>
<name>A0A7G9R8B6_9ACTN</name>
<feature type="chain" id="PRO_5028971759" description="Cell wall protein" evidence="1">
    <location>
        <begin position="26"/>
        <end position="182"/>
    </location>
</feature>
<organism evidence="2 3">
    <name type="scientific">Nocardioides mesophilus</name>
    <dbReference type="NCBI Taxonomy" id="433659"/>
    <lineage>
        <taxon>Bacteria</taxon>
        <taxon>Bacillati</taxon>
        <taxon>Actinomycetota</taxon>
        <taxon>Actinomycetes</taxon>
        <taxon>Propionibacteriales</taxon>
        <taxon>Nocardioidaceae</taxon>
        <taxon>Nocardioides</taxon>
    </lineage>
</organism>
<dbReference type="KEGG" id="nmes:H9L09_15020"/>
<dbReference type="AlphaFoldDB" id="A0A7G9R8B6"/>
<evidence type="ECO:0000256" key="1">
    <source>
        <dbReference type="SAM" id="SignalP"/>
    </source>
</evidence>
<feature type="signal peptide" evidence="1">
    <location>
        <begin position="1"/>
        <end position="25"/>
    </location>
</feature>
<keyword evidence="1" id="KW-0732">Signal</keyword>
<dbReference type="Proteomes" id="UP000515947">
    <property type="component" value="Chromosome"/>
</dbReference>
<protein>
    <recommendedName>
        <fullName evidence="4">Cell wall protein</fullName>
    </recommendedName>
</protein>
<dbReference type="RefSeq" id="WP_187577684.1">
    <property type="nucleotide sequence ID" value="NZ_CP060713.1"/>
</dbReference>
<gene>
    <name evidence="2" type="ORF">H9L09_15020</name>
</gene>
<sequence length="182" mass="19402">MRTLPQMTVGAATLALAATVTPAVASPRDDLQLTRAATARFHSLGQATSSGYGELRDAAGIACIDNPAGGMGIHYVNGALVGDPSLTPGSPEVLVYQPAADGSLHLVALEYVILESTWRATHPDPADVPRLFGQSFERLAGPGEAQPQNRYGLPAFYELHLWLWKPNPSGMFHDWNPDVTCP</sequence>
<evidence type="ECO:0008006" key="4">
    <source>
        <dbReference type="Google" id="ProtNLM"/>
    </source>
</evidence>
<dbReference type="EMBL" id="CP060713">
    <property type="protein sequence ID" value="QNN51841.1"/>
    <property type="molecule type" value="Genomic_DNA"/>
</dbReference>